<evidence type="ECO:0000256" key="6">
    <source>
        <dbReference type="ARBA" id="ARBA00022692"/>
    </source>
</evidence>
<keyword evidence="11" id="KW-1185">Reference proteome</keyword>
<dbReference type="Proteomes" id="UP000199041">
    <property type="component" value="Unassembled WGS sequence"/>
</dbReference>
<dbReference type="SUPFAM" id="SSF82714">
    <property type="entry name" value="Multidrug efflux transporter AcrB TolC docking domain, DN and DC subdomains"/>
    <property type="match status" value="2"/>
</dbReference>
<accession>A0A1H3VRN5</accession>
<dbReference type="GO" id="GO:0005886">
    <property type="term" value="C:plasma membrane"/>
    <property type="evidence" value="ECO:0007669"/>
    <property type="project" value="UniProtKB-SubCell"/>
</dbReference>
<feature type="transmembrane region" description="Helical" evidence="9">
    <location>
        <begin position="914"/>
        <end position="932"/>
    </location>
</feature>
<dbReference type="Gene3D" id="3.30.70.1320">
    <property type="entry name" value="Multidrug efflux transporter AcrB pore domain like"/>
    <property type="match status" value="1"/>
</dbReference>
<evidence type="ECO:0000256" key="2">
    <source>
        <dbReference type="ARBA" id="ARBA00010942"/>
    </source>
</evidence>
<dbReference type="InterPro" id="IPR004764">
    <property type="entry name" value="MdtF-like"/>
</dbReference>
<dbReference type="STRING" id="551991.SAMN05192529_101396"/>
<feature type="transmembrane region" description="Helical" evidence="9">
    <location>
        <begin position="340"/>
        <end position="359"/>
    </location>
</feature>
<evidence type="ECO:0000313" key="11">
    <source>
        <dbReference type="Proteomes" id="UP000199041"/>
    </source>
</evidence>
<dbReference type="EMBL" id="FNQY01000001">
    <property type="protein sequence ID" value="SDZ77429.1"/>
    <property type="molecule type" value="Genomic_DNA"/>
</dbReference>
<evidence type="ECO:0000256" key="9">
    <source>
        <dbReference type="SAM" id="Phobius"/>
    </source>
</evidence>
<reference evidence="10 11" key="1">
    <citation type="submission" date="2016-10" db="EMBL/GenBank/DDBJ databases">
        <authorList>
            <person name="de Groot N.N."/>
        </authorList>
    </citation>
    <scope>NUCLEOTIDE SEQUENCE [LARGE SCALE GENOMIC DNA]</scope>
    <source>
        <strain evidence="10 11">Vu-144</strain>
    </source>
</reference>
<feature type="transmembrane region" description="Helical" evidence="9">
    <location>
        <begin position="470"/>
        <end position="497"/>
    </location>
</feature>
<dbReference type="InterPro" id="IPR027463">
    <property type="entry name" value="AcrB_DN_DC_subdom"/>
</dbReference>
<comment type="subcellular location">
    <subcellularLocation>
        <location evidence="1">Cell inner membrane</location>
        <topology evidence="1">Multi-pass membrane protein</topology>
    </subcellularLocation>
</comment>
<dbReference type="Gene3D" id="3.30.70.1440">
    <property type="entry name" value="Multidrug efflux transporter AcrB pore domain"/>
    <property type="match status" value="1"/>
</dbReference>
<dbReference type="InterPro" id="IPR001036">
    <property type="entry name" value="Acrflvin-R"/>
</dbReference>
<dbReference type="Gene3D" id="1.20.1640.10">
    <property type="entry name" value="Multidrug efflux transporter AcrB transmembrane domain"/>
    <property type="match status" value="2"/>
</dbReference>
<dbReference type="OrthoDB" id="9758234at2"/>
<feature type="transmembrane region" description="Helical" evidence="9">
    <location>
        <begin position="944"/>
        <end position="967"/>
    </location>
</feature>
<feature type="transmembrane region" description="Helical" evidence="9">
    <location>
        <begin position="1021"/>
        <end position="1047"/>
    </location>
</feature>
<evidence type="ECO:0000256" key="7">
    <source>
        <dbReference type="ARBA" id="ARBA00022989"/>
    </source>
</evidence>
<feature type="transmembrane region" description="Helical" evidence="9">
    <location>
        <begin position="438"/>
        <end position="458"/>
    </location>
</feature>
<proteinExistence type="inferred from homology"/>
<dbReference type="AlphaFoldDB" id="A0A1H3VRN5"/>
<keyword evidence="3" id="KW-0813">Transport</keyword>
<dbReference type="PANTHER" id="PTHR32063">
    <property type="match status" value="1"/>
</dbReference>
<name>A0A1H3VRN5_9BACT</name>
<feature type="transmembrane region" description="Helical" evidence="9">
    <location>
        <begin position="366"/>
        <end position="386"/>
    </location>
</feature>
<dbReference type="SUPFAM" id="SSF82866">
    <property type="entry name" value="Multidrug efflux transporter AcrB transmembrane domain"/>
    <property type="match status" value="2"/>
</dbReference>
<organism evidence="10 11">
    <name type="scientific">Arachidicoccus rhizosphaerae</name>
    <dbReference type="NCBI Taxonomy" id="551991"/>
    <lineage>
        <taxon>Bacteria</taxon>
        <taxon>Pseudomonadati</taxon>
        <taxon>Bacteroidota</taxon>
        <taxon>Chitinophagia</taxon>
        <taxon>Chitinophagales</taxon>
        <taxon>Chitinophagaceae</taxon>
        <taxon>Arachidicoccus</taxon>
    </lineage>
</organism>
<keyword evidence="6 9" id="KW-0812">Transmembrane</keyword>
<dbReference type="GO" id="GO:0015562">
    <property type="term" value="F:efflux transmembrane transporter activity"/>
    <property type="evidence" value="ECO:0007669"/>
    <property type="project" value="InterPro"/>
</dbReference>
<keyword evidence="5" id="KW-0997">Cell inner membrane</keyword>
<dbReference type="SUPFAM" id="SSF82693">
    <property type="entry name" value="Multidrug efflux transporter AcrB pore domain, PN1, PN2, PC1 and PC2 subdomains"/>
    <property type="match status" value="4"/>
</dbReference>
<dbReference type="NCBIfam" id="TIGR00915">
    <property type="entry name" value="2A0602"/>
    <property type="match status" value="1"/>
</dbReference>
<dbReference type="GO" id="GO:0042910">
    <property type="term" value="F:xenobiotic transmembrane transporter activity"/>
    <property type="evidence" value="ECO:0007669"/>
    <property type="project" value="TreeGrafter"/>
</dbReference>
<feature type="transmembrane region" description="Helical" evidence="9">
    <location>
        <begin position="889"/>
        <end position="907"/>
    </location>
</feature>
<evidence type="ECO:0000313" key="10">
    <source>
        <dbReference type="EMBL" id="SDZ77429.1"/>
    </source>
</evidence>
<dbReference type="RefSeq" id="WP_091392587.1">
    <property type="nucleotide sequence ID" value="NZ_FNQY01000001.1"/>
</dbReference>
<keyword evidence="8 9" id="KW-0472">Membrane</keyword>
<feature type="transmembrane region" description="Helical" evidence="9">
    <location>
        <begin position="392"/>
        <end position="417"/>
    </location>
</feature>
<evidence type="ECO:0000256" key="4">
    <source>
        <dbReference type="ARBA" id="ARBA00022475"/>
    </source>
</evidence>
<evidence type="ECO:0000256" key="3">
    <source>
        <dbReference type="ARBA" id="ARBA00022448"/>
    </source>
</evidence>
<dbReference type="Gene3D" id="3.30.70.1430">
    <property type="entry name" value="Multidrug efflux transporter AcrB pore domain"/>
    <property type="match status" value="2"/>
</dbReference>
<protein>
    <submittedName>
        <fullName evidence="10">Hydrophobic/amphiphilic exporter-1, HAE1 family</fullName>
    </submittedName>
</protein>
<evidence type="ECO:0000256" key="5">
    <source>
        <dbReference type="ARBA" id="ARBA00022519"/>
    </source>
</evidence>
<dbReference type="PRINTS" id="PR00702">
    <property type="entry name" value="ACRIFLAVINRP"/>
</dbReference>
<dbReference type="GO" id="GO:0009636">
    <property type="term" value="P:response to toxic substance"/>
    <property type="evidence" value="ECO:0007669"/>
    <property type="project" value="UniProtKB-ARBA"/>
</dbReference>
<dbReference type="FunFam" id="1.20.1640.10:FF:000001">
    <property type="entry name" value="Efflux pump membrane transporter"/>
    <property type="match status" value="1"/>
</dbReference>
<keyword evidence="7 9" id="KW-1133">Transmembrane helix</keyword>
<sequence>MLKTFIHRPILATVVSLLLVLLGLVGIKQLPVTRFPEIAPPSVVVSLSYPGANAETVAESAILPIEEAINGVEGMTYIKSSASNSGSGSINVFFKAGTNPDQASVNVQTRISKAASRIPSEVNESGITVMPRQSGVIMTINLYSTDPQGAYDETFLQAFSQININRELLRVDGVAEVSRVGARDYSMRVWLIPDKLAAYNLVPQDVIKAIKDQNFEIASGKFGETSNETFETILKHKGRFSNPKDFKNLVIRTNEDGTILYLKDIARVELGASNEGADNSVDGHPGLTLNITQTSGSNAREIDMQVRKILEKISKDFPSGIHYDITYSVRDQVDESVNQVLHTILEAFILVFIIVFIFLQDLRSTLIPAIAIPVSLIGTMFFLSVYGFSINILTMFALVLAIGIVVDDAIVVVEAIHQKMELTNLSAKNATLATMKEITPAILSITMVMAAVFLPIGFMEGPTGLFYRQFAYTMATAILLSALCALTLSPALSALILKKPNHEHRKQLAGLSKDEVGQKDRKTKTKAFVFRFFDYFNEGLQKLTQKYIGAVKWLISKKAFAMAALILVVLLGFLLMRTTPTAFIPNEDDGFITYTIKMPPGATLARTTEVLNKAEKILKRHKEIKTMTSISGYNAIDGATSSAYAVGYLNMYPHKERRGITGIEEFMDTIRKDLSTINEASFSVFPRPTVQGFGDVAGLQLVLEDKLGGSFQQFGHVSDSFITALEKRPEILSASTPFQANFPQYVMDINYVKAKAMGVSVQEMMTTIRDYFGRAQASDFTSFGRQYRVYVQSDYQYRKTPESFKSIYIKNDKGQMVPANTLITLEKNVGPEVVNRYNLYNSISINATPAKGYSTGDAMKAVEQVAKNNLPGNYQLEWTGMSLDEKSSSGQTAFILLLSVLFVYFLLSGQYESYIMPFAILLSIPVGLVGVYGAVKLVGLQNNIYVQLGLIMLIGLLAKNAILMVEYSMQRRKAGLSIFDAAIQGATLRLRPILMTSLAFVAGLVPLMWTQGPSAQGNHSISYGAAGGMIMGVLLGIFIIPVLFIIFRTLDEKLKLKFQKSED</sequence>
<gene>
    <name evidence="10" type="ORF">SAMN05192529_101396</name>
</gene>
<keyword evidence="4" id="KW-1003">Cell membrane</keyword>
<dbReference type="Gene3D" id="3.30.2090.10">
    <property type="entry name" value="Multidrug efflux transporter AcrB TolC docking domain, DN and DC subdomains"/>
    <property type="match status" value="2"/>
</dbReference>
<comment type="similarity">
    <text evidence="2">Belongs to the resistance-nodulation-cell division (RND) (TC 2.A.6) family.</text>
</comment>
<evidence type="ECO:0000256" key="8">
    <source>
        <dbReference type="ARBA" id="ARBA00023136"/>
    </source>
</evidence>
<dbReference type="Pfam" id="PF00873">
    <property type="entry name" value="ACR_tran"/>
    <property type="match status" value="1"/>
</dbReference>
<dbReference type="PANTHER" id="PTHR32063:SF9">
    <property type="entry name" value="SIMILAR TO MULTIDRUG RESISTANCE PROTEIN MEXB"/>
    <property type="match status" value="1"/>
</dbReference>
<feature type="transmembrane region" description="Helical" evidence="9">
    <location>
        <begin position="988"/>
        <end position="1009"/>
    </location>
</feature>
<evidence type="ECO:0000256" key="1">
    <source>
        <dbReference type="ARBA" id="ARBA00004429"/>
    </source>
</evidence>
<feature type="transmembrane region" description="Helical" evidence="9">
    <location>
        <begin position="559"/>
        <end position="576"/>
    </location>
</feature>